<comment type="similarity">
    <text evidence="1">Belongs to the peptidase C1 family.</text>
</comment>
<keyword evidence="3" id="KW-0378">Hydrolase</keyword>
<keyword evidence="7" id="KW-0472">Membrane</keyword>
<dbReference type="SUPFAM" id="SSF54001">
    <property type="entry name" value="Cysteine proteinases"/>
    <property type="match status" value="1"/>
</dbReference>
<reference evidence="11" key="2">
    <citation type="submission" date="2020-10" db="UniProtKB">
        <authorList>
            <consortium name="WormBaseParasite"/>
        </authorList>
    </citation>
    <scope>IDENTIFICATION</scope>
</reference>
<dbReference type="GO" id="GO:0006508">
    <property type="term" value="P:proteolysis"/>
    <property type="evidence" value="ECO:0007669"/>
    <property type="project" value="UniProtKB-KW"/>
</dbReference>
<evidence type="ECO:0000259" key="9">
    <source>
        <dbReference type="SMART" id="SM00848"/>
    </source>
</evidence>
<dbReference type="InterPro" id="IPR039417">
    <property type="entry name" value="Peptidase_C1A_papain-like"/>
</dbReference>
<dbReference type="InterPro" id="IPR013201">
    <property type="entry name" value="Prot_inhib_I29"/>
</dbReference>
<evidence type="ECO:0000256" key="7">
    <source>
        <dbReference type="SAM" id="Phobius"/>
    </source>
</evidence>
<dbReference type="PROSITE" id="PS00639">
    <property type="entry name" value="THIOL_PROTEASE_HIS"/>
    <property type="match status" value="1"/>
</dbReference>
<dbReference type="InterPro" id="IPR000169">
    <property type="entry name" value="Pept_cys_AS"/>
</dbReference>
<reference evidence="10" key="1">
    <citation type="journal article" date="2013" name="Genetics">
        <title>The draft genome and transcriptome of Panagrellus redivivus are shaped by the harsh demands of a free-living lifestyle.</title>
        <authorList>
            <person name="Srinivasan J."/>
            <person name="Dillman A.R."/>
            <person name="Macchietto M.G."/>
            <person name="Heikkinen L."/>
            <person name="Lakso M."/>
            <person name="Fracchia K.M."/>
            <person name="Antoshechkin I."/>
            <person name="Mortazavi A."/>
            <person name="Wong G."/>
            <person name="Sternberg P.W."/>
        </authorList>
    </citation>
    <scope>NUCLEOTIDE SEQUENCE [LARGE SCALE GENOMIC DNA]</scope>
    <source>
        <strain evidence="10">MT8872</strain>
    </source>
</reference>
<evidence type="ECO:0000313" key="11">
    <source>
        <dbReference type="WBParaSite" id="Pan_g12378.t1"/>
    </source>
</evidence>
<dbReference type="InterPro" id="IPR025660">
    <property type="entry name" value="Pept_his_AS"/>
</dbReference>
<evidence type="ECO:0000256" key="1">
    <source>
        <dbReference type="ARBA" id="ARBA00008455"/>
    </source>
</evidence>
<dbReference type="Pfam" id="PF00112">
    <property type="entry name" value="Peptidase_C1"/>
    <property type="match status" value="1"/>
</dbReference>
<dbReference type="PANTHER" id="PTHR12411">
    <property type="entry name" value="CYSTEINE PROTEASE FAMILY C1-RELATED"/>
    <property type="match status" value="1"/>
</dbReference>
<sequence length="421" mass="47204">MAKVFSAQTQKAQFTPLTFDPVYGYSQVRSEQPNRPTSMERATRFWLNVVGIALIVTMTMLIIAQQLLNRDLITENEQLRESLSYRSRPGAIEARKTAEAHPLFDRYSDDFETFKARFEKSYETPEEEHRRMVVFLNRMAEIDQLNDDIGAVEASTEFGPNEFADMTDEEIQKLLLPIDYYRRLHESATFIQPQGDTVSETAVKPPPRLDWREKGVVTAVKAQGKCGSCWAFATAATVESAYAVAHGELRNLSEQELLDCNLANNACNGGDLDKSFQFVHENGLVAEDAYPYVAHRQNTCSAASAGETTKIDVAYWLNPSEDAMIDWLVNYGPVNVGIAVPPSMMQYKGGVFKPTDYDCKFKVLGLHALLVVGYGETDEGEKYWIVKNSWGQKWGTENGYVYFARGVNACGIEDEAIGILA</sequence>
<evidence type="ECO:0000256" key="2">
    <source>
        <dbReference type="ARBA" id="ARBA00022670"/>
    </source>
</evidence>
<feature type="transmembrane region" description="Helical" evidence="7">
    <location>
        <begin position="45"/>
        <end position="68"/>
    </location>
</feature>
<dbReference type="AlphaFoldDB" id="A0A7E4UTP1"/>
<dbReference type="WBParaSite" id="Pan_g12378.t1">
    <property type="protein sequence ID" value="Pan_g12378.t1"/>
    <property type="gene ID" value="Pan_g12378"/>
</dbReference>
<dbReference type="SMART" id="SM00848">
    <property type="entry name" value="Inhibitor_I29"/>
    <property type="match status" value="1"/>
</dbReference>
<keyword evidence="6" id="KW-1015">Disulfide bond</keyword>
<evidence type="ECO:0000256" key="6">
    <source>
        <dbReference type="ARBA" id="ARBA00023157"/>
    </source>
</evidence>
<evidence type="ECO:0000256" key="4">
    <source>
        <dbReference type="ARBA" id="ARBA00022807"/>
    </source>
</evidence>
<dbReference type="Pfam" id="PF08246">
    <property type="entry name" value="Inhibitor_I29"/>
    <property type="match status" value="1"/>
</dbReference>
<dbReference type="SMART" id="SM00645">
    <property type="entry name" value="Pept_C1"/>
    <property type="match status" value="1"/>
</dbReference>
<evidence type="ECO:0000256" key="5">
    <source>
        <dbReference type="ARBA" id="ARBA00023145"/>
    </source>
</evidence>
<keyword evidence="4" id="KW-0788">Thiol protease</keyword>
<organism evidence="10 11">
    <name type="scientific">Panagrellus redivivus</name>
    <name type="common">Microworm</name>
    <dbReference type="NCBI Taxonomy" id="6233"/>
    <lineage>
        <taxon>Eukaryota</taxon>
        <taxon>Metazoa</taxon>
        <taxon>Ecdysozoa</taxon>
        <taxon>Nematoda</taxon>
        <taxon>Chromadorea</taxon>
        <taxon>Rhabditida</taxon>
        <taxon>Tylenchina</taxon>
        <taxon>Panagrolaimomorpha</taxon>
        <taxon>Panagrolaimoidea</taxon>
        <taxon>Panagrolaimidae</taxon>
        <taxon>Panagrellus</taxon>
    </lineage>
</organism>
<dbReference type="InterPro" id="IPR000668">
    <property type="entry name" value="Peptidase_C1A_C"/>
</dbReference>
<feature type="domain" description="Peptidase C1A papain C-terminal" evidence="8">
    <location>
        <begin position="205"/>
        <end position="420"/>
    </location>
</feature>
<proteinExistence type="inferred from homology"/>
<accession>A0A7E4UTP1</accession>
<dbReference type="InterPro" id="IPR013128">
    <property type="entry name" value="Peptidase_C1A"/>
</dbReference>
<dbReference type="GO" id="GO:0008234">
    <property type="term" value="F:cysteine-type peptidase activity"/>
    <property type="evidence" value="ECO:0007669"/>
    <property type="project" value="UniProtKB-KW"/>
</dbReference>
<name>A0A7E4UTP1_PANRE</name>
<dbReference type="FunFam" id="3.90.70.10:FF:000103">
    <property type="entry name" value="Hypothetical LOC496748"/>
    <property type="match status" value="1"/>
</dbReference>
<dbReference type="CDD" id="cd02248">
    <property type="entry name" value="Peptidase_C1A"/>
    <property type="match status" value="1"/>
</dbReference>
<evidence type="ECO:0000256" key="3">
    <source>
        <dbReference type="ARBA" id="ARBA00022801"/>
    </source>
</evidence>
<keyword evidence="7" id="KW-1133">Transmembrane helix</keyword>
<dbReference type="Gene3D" id="3.90.70.10">
    <property type="entry name" value="Cysteine proteinases"/>
    <property type="match status" value="1"/>
</dbReference>
<dbReference type="PROSITE" id="PS00139">
    <property type="entry name" value="THIOL_PROTEASE_CYS"/>
    <property type="match status" value="1"/>
</dbReference>
<keyword evidence="2" id="KW-0645">Protease</keyword>
<dbReference type="InterPro" id="IPR038765">
    <property type="entry name" value="Papain-like_cys_pep_sf"/>
</dbReference>
<dbReference type="PRINTS" id="PR00705">
    <property type="entry name" value="PAPAIN"/>
</dbReference>
<feature type="domain" description="Cathepsin propeptide inhibitor" evidence="9">
    <location>
        <begin position="111"/>
        <end position="171"/>
    </location>
</feature>
<evidence type="ECO:0000313" key="10">
    <source>
        <dbReference type="Proteomes" id="UP000492821"/>
    </source>
</evidence>
<evidence type="ECO:0000259" key="8">
    <source>
        <dbReference type="SMART" id="SM00645"/>
    </source>
</evidence>
<keyword evidence="5" id="KW-0865">Zymogen</keyword>
<protein>
    <submittedName>
        <fullName evidence="11">Pept_C1 domain-containing protein</fullName>
    </submittedName>
</protein>
<dbReference type="Proteomes" id="UP000492821">
    <property type="component" value="Unassembled WGS sequence"/>
</dbReference>
<keyword evidence="10" id="KW-1185">Reference proteome</keyword>
<keyword evidence="7" id="KW-0812">Transmembrane</keyword>